<keyword evidence="1" id="KW-1133">Transmembrane helix</keyword>
<dbReference type="GO" id="GO:0006491">
    <property type="term" value="P:N-glycan processing"/>
    <property type="evidence" value="ECO:0007669"/>
    <property type="project" value="TreeGrafter"/>
</dbReference>
<accession>A0A7R8UNE1</accession>
<dbReference type="OMA" id="YCDCEDD"/>
<evidence type="ECO:0000313" key="3">
    <source>
        <dbReference type="EMBL" id="CAD7083824.1"/>
    </source>
</evidence>
<dbReference type="InterPro" id="IPR028146">
    <property type="entry name" value="PRKCSH_N"/>
</dbReference>
<organism evidence="3 4">
    <name type="scientific">Hermetia illucens</name>
    <name type="common">Black soldier fly</name>
    <dbReference type="NCBI Taxonomy" id="343691"/>
    <lineage>
        <taxon>Eukaryota</taxon>
        <taxon>Metazoa</taxon>
        <taxon>Ecdysozoa</taxon>
        <taxon>Arthropoda</taxon>
        <taxon>Hexapoda</taxon>
        <taxon>Insecta</taxon>
        <taxon>Pterygota</taxon>
        <taxon>Neoptera</taxon>
        <taxon>Endopterygota</taxon>
        <taxon>Diptera</taxon>
        <taxon>Brachycera</taxon>
        <taxon>Stratiomyomorpha</taxon>
        <taxon>Stratiomyidae</taxon>
        <taxon>Hermetiinae</taxon>
        <taxon>Hermetia</taxon>
    </lineage>
</organism>
<dbReference type="AlphaFoldDB" id="A0A7R8UNE1"/>
<dbReference type="OrthoDB" id="28322at2759"/>
<dbReference type="InParanoid" id="A0A7R8UNE1"/>
<protein>
    <recommendedName>
        <fullName evidence="2">Glucosidase II beta subunit N-terminal domain-containing protein</fullName>
    </recommendedName>
</protein>
<dbReference type="PANTHER" id="PTHR12630">
    <property type="entry name" value="N-LINKED OLIGOSACCHARIDE PROCESSING"/>
    <property type="match status" value="1"/>
</dbReference>
<evidence type="ECO:0000259" key="2">
    <source>
        <dbReference type="Pfam" id="PF12999"/>
    </source>
</evidence>
<evidence type="ECO:0000256" key="1">
    <source>
        <dbReference type="SAM" id="Phobius"/>
    </source>
</evidence>
<dbReference type="FunCoup" id="A0A7R8UNE1">
    <property type="interactions" value="43"/>
</dbReference>
<feature type="domain" description="Glucosidase II beta subunit N-terminal" evidence="2">
    <location>
        <begin position="72"/>
        <end position="188"/>
    </location>
</feature>
<reference evidence="3 4" key="1">
    <citation type="submission" date="2020-11" db="EMBL/GenBank/DDBJ databases">
        <authorList>
            <person name="Wallbank WR R."/>
            <person name="Pardo Diaz C."/>
            <person name="Kozak K."/>
            <person name="Martin S."/>
            <person name="Jiggins C."/>
            <person name="Moest M."/>
            <person name="Warren A I."/>
            <person name="Generalovic N T."/>
            <person name="Byers J.R.P. K."/>
            <person name="Montejo-Kovacevich G."/>
            <person name="Yen C E."/>
        </authorList>
    </citation>
    <scope>NUCLEOTIDE SEQUENCE [LARGE SCALE GENOMIC DNA]</scope>
</reference>
<dbReference type="EMBL" id="LR899011">
    <property type="protein sequence ID" value="CAD7083824.1"/>
    <property type="molecule type" value="Genomic_DNA"/>
</dbReference>
<sequence>MKKTWVKRENIYYKPFYKQKTKVTLLAIFILAIIFFSYQIFYINQLPSTSTSLSLESTYLPKETEDDGGAKSVATEEGIRILRGIRLRDYDAYRPSYEGKFRCLDSDPAIEIDFNKVNDNYCDCLLDGSDEPSTNACVNGKFYCKFQKRHITGRGLDVWIPSSRINDGICDCCDGSDEWENKKCENKCV</sequence>
<name>A0A7R8UNE1_HERIL</name>
<proteinExistence type="predicted"/>
<dbReference type="Pfam" id="PF12999">
    <property type="entry name" value="PRKCSH-like"/>
    <property type="match status" value="1"/>
</dbReference>
<dbReference type="InterPro" id="IPR039794">
    <property type="entry name" value="Gtb1-like"/>
</dbReference>
<feature type="transmembrane region" description="Helical" evidence="1">
    <location>
        <begin position="21"/>
        <end position="41"/>
    </location>
</feature>
<keyword evidence="4" id="KW-1185">Reference proteome</keyword>
<gene>
    <name evidence="3" type="ORF">HERILL_LOCUS6753</name>
</gene>
<evidence type="ECO:0000313" key="4">
    <source>
        <dbReference type="Proteomes" id="UP000594454"/>
    </source>
</evidence>
<dbReference type="PANTHER" id="PTHR12630:SF1">
    <property type="entry name" value="GLUCOSIDASE 2 SUBUNIT BETA"/>
    <property type="match status" value="1"/>
</dbReference>
<dbReference type="Proteomes" id="UP000594454">
    <property type="component" value="Chromosome 3"/>
</dbReference>
<dbReference type="GO" id="GO:0017177">
    <property type="term" value="C:glucosidase II complex"/>
    <property type="evidence" value="ECO:0007669"/>
    <property type="project" value="TreeGrafter"/>
</dbReference>
<keyword evidence="1" id="KW-0812">Transmembrane</keyword>
<keyword evidence="1" id="KW-0472">Membrane</keyword>